<dbReference type="AlphaFoldDB" id="A0A6J7AG72"/>
<feature type="domain" description="WCX" evidence="3">
    <location>
        <begin position="232"/>
        <end position="304"/>
    </location>
</feature>
<dbReference type="PANTHER" id="PTHR34580:SF1">
    <property type="entry name" value="PROTEIN PAFC"/>
    <property type="match status" value="1"/>
</dbReference>
<dbReference type="InterPro" id="IPR051534">
    <property type="entry name" value="CBASS_pafABC_assoc_protein"/>
</dbReference>
<dbReference type="EMBL" id="CAFABK010000044">
    <property type="protein sequence ID" value="CAB4832001.1"/>
    <property type="molecule type" value="Genomic_DNA"/>
</dbReference>
<dbReference type="InterPro" id="IPR026881">
    <property type="entry name" value="WYL_dom"/>
</dbReference>
<accession>A0A6J7AG72</accession>
<evidence type="ECO:0000313" key="4">
    <source>
        <dbReference type="EMBL" id="CAB4832001.1"/>
    </source>
</evidence>
<dbReference type="InterPro" id="IPR043839">
    <property type="entry name" value="PafC_HTH"/>
</dbReference>
<dbReference type="InterPro" id="IPR057727">
    <property type="entry name" value="WCX_dom"/>
</dbReference>
<dbReference type="InterPro" id="IPR028349">
    <property type="entry name" value="PafC-like"/>
</dbReference>
<dbReference type="Pfam" id="PF25583">
    <property type="entry name" value="WCX"/>
    <property type="match status" value="1"/>
</dbReference>
<name>A0A6J7AG72_9ZZZZ</name>
<gene>
    <name evidence="4" type="ORF">UFOPK3204_01044</name>
</gene>
<feature type="domain" description="PafC HTH" evidence="2">
    <location>
        <begin position="9"/>
        <end position="123"/>
    </location>
</feature>
<dbReference type="PROSITE" id="PS52050">
    <property type="entry name" value="WYL"/>
    <property type="match status" value="1"/>
</dbReference>
<evidence type="ECO:0000259" key="3">
    <source>
        <dbReference type="Pfam" id="PF25583"/>
    </source>
</evidence>
<dbReference type="Pfam" id="PF13280">
    <property type="entry name" value="WYL"/>
    <property type="match status" value="1"/>
</dbReference>
<reference evidence="4" key="1">
    <citation type="submission" date="2020-05" db="EMBL/GenBank/DDBJ databases">
        <authorList>
            <person name="Chiriac C."/>
            <person name="Salcher M."/>
            <person name="Ghai R."/>
            <person name="Kavagutti S V."/>
        </authorList>
    </citation>
    <scope>NUCLEOTIDE SEQUENCE</scope>
</reference>
<evidence type="ECO:0000259" key="1">
    <source>
        <dbReference type="Pfam" id="PF13280"/>
    </source>
</evidence>
<organism evidence="4">
    <name type="scientific">freshwater metagenome</name>
    <dbReference type="NCBI Taxonomy" id="449393"/>
    <lineage>
        <taxon>unclassified sequences</taxon>
        <taxon>metagenomes</taxon>
        <taxon>ecological metagenomes</taxon>
    </lineage>
</organism>
<dbReference type="Pfam" id="PF19187">
    <property type="entry name" value="HTH_PafC"/>
    <property type="match status" value="1"/>
</dbReference>
<feature type="domain" description="WYL" evidence="1">
    <location>
        <begin position="143"/>
        <end position="209"/>
    </location>
</feature>
<dbReference type="PANTHER" id="PTHR34580">
    <property type="match status" value="1"/>
</dbReference>
<sequence>MSATTNAIDRLSRLLALVPWLSVNDGVTVNEAARHFDVSPEQLEKDLWLLIVCGLPGYGPDQLVDIDFWDDGRIHVLDPQTLRKPLRISPAEAMSLLVALRLLAQVPGSHDRAALVSATHRLQLAVGEVDAPVVLDDNEVDAILSSIAKALEDNRLLHLRYGGAAGDIVTDRDVEPLRMESTDGRTYLEGFCRSAGAVRTFRIDRIVEASAGAIIESTAAPSGEVSAPIHTFSAVVTLQPQVRWALDVHAMRVVKEHPDGSATASIAAHDGAWLVRLIMSLRGYAELIEPPDLRNRVKIESAAALAAYDLGTLVGSADGQDQEV</sequence>
<dbReference type="PIRSF" id="PIRSF016838">
    <property type="entry name" value="PafC"/>
    <property type="match status" value="1"/>
</dbReference>
<evidence type="ECO:0000259" key="2">
    <source>
        <dbReference type="Pfam" id="PF19187"/>
    </source>
</evidence>
<protein>
    <submittedName>
        <fullName evidence="4">Unannotated protein</fullName>
    </submittedName>
</protein>
<proteinExistence type="predicted"/>